<dbReference type="InterPro" id="IPR037066">
    <property type="entry name" value="Plug_dom_sf"/>
</dbReference>
<keyword evidence="7 8" id="KW-0998">Cell outer membrane</keyword>
<proteinExistence type="inferred from homology"/>
<evidence type="ECO:0000256" key="2">
    <source>
        <dbReference type="ARBA" id="ARBA00022448"/>
    </source>
</evidence>
<evidence type="ECO:0000256" key="4">
    <source>
        <dbReference type="ARBA" id="ARBA00022692"/>
    </source>
</evidence>
<gene>
    <name evidence="13" type="ORF">GCM10009430_38350</name>
</gene>
<feature type="domain" description="TonB-dependent receptor-like beta-barrel" evidence="11">
    <location>
        <begin position="364"/>
        <end position="822"/>
    </location>
</feature>
<comment type="caution">
    <text evidence="13">The sequence shown here is derived from an EMBL/GenBank/DDBJ whole genome shotgun (WGS) entry which is preliminary data.</text>
</comment>
<dbReference type="NCBIfam" id="TIGR04056">
    <property type="entry name" value="OMP_RagA_SusC"/>
    <property type="match status" value="1"/>
</dbReference>
<protein>
    <submittedName>
        <fullName evidence="13">TonB-dependent receptor</fullName>
    </submittedName>
</protein>
<dbReference type="PROSITE" id="PS52016">
    <property type="entry name" value="TONB_DEPENDENT_REC_3"/>
    <property type="match status" value="1"/>
</dbReference>
<dbReference type="NCBIfam" id="TIGR04057">
    <property type="entry name" value="SusC_RagA_signa"/>
    <property type="match status" value="1"/>
</dbReference>
<dbReference type="InterPro" id="IPR008969">
    <property type="entry name" value="CarboxyPept-like_regulatory"/>
</dbReference>
<keyword evidence="14" id="KW-1185">Reference proteome</keyword>
<feature type="signal peptide" evidence="10">
    <location>
        <begin position="1"/>
        <end position="21"/>
    </location>
</feature>
<dbReference type="Gene3D" id="2.60.40.1120">
    <property type="entry name" value="Carboxypeptidase-like, regulatory domain"/>
    <property type="match status" value="1"/>
</dbReference>
<accession>A0ABN1J5A5</accession>
<evidence type="ECO:0000256" key="3">
    <source>
        <dbReference type="ARBA" id="ARBA00022452"/>
    </source>
</evidence>
<keyword evidence="6 8" id="KW-0472">Membrane</keyword>
<organism evidence="13 14">
    <name type="scientific">Aquimarina litoralis</name>
    <dbReference type="NCBI Taxonomy" id="584605"/>
    <lineage>
        <taxon>Bacteria</taxon>
        <taxon>Pseudomonadati</taxon>
        <taxon>Bacteroidota</taxon>
        <taxon>Flavobacteriia</taxon>
        <taxon>Flavobacteriales</taxon>
        <taxon>Flavobacteriaceae</taxon>
        <taxon>Aquimarina</taxon>
    </lineage>
</organism>
<feature type="domain" description="TonB-dependent receptor plug" evidence="12">
    <location>
        <begin position="114"/>
        <end position="235"/>
    </location>
</feature>
<comment type="subcellular location">
    <subcellularLocation>
        <location evidence="1 8">Cell outer membrane</location>
        <topology evidence="1 8">Multi-pass membrane protein</topology>
    </subcellularLocation>
</comment>
<evidence type="ECO:0000256" key="5">
    <source>
        <dbReference type="ARBA" id="ARBA00023077"/>
    </source>
</evidence>
<keyword evidence="4 8" id="KW-0812">Transmembrane</keyword>
<dbReference type="InterPro" id="IPR039426">
    <property type="entry name" value="TonB-dep_rcpt-like"/>
</dbReference>
<keyword evidence="3 8" id="KW-1134">Transmembrane beta strand</keyword>
<dbReference type="Gene3D" id="2.170.130.10">
    <property type="entry name" value="TonB-dependent receptor, plug domain"/>
    <property type="match status" value="1"/>
</dbReference>
<evidence type="ECO:0000256" key="1">
    <source>
        <dbReference type="ARBA" id="ARBA00004571"/>
    </source>
</evidence>
<dbReference type="InterPro" id="IPR023997">
    <property type="entry name" value="TonB-dep_OMP_SusC/RagA_CS"/>
</dbReference>
<dbReference type="Gene3D" id="2.40.170.20">
    <property type="entry name" value="TonB-dependent receptor, beta-barrel domain"/>
    <property type="match status" value="1"/>
</dbReference>
<keyword evidence="5 9" id="KW-0798">TonB box</keyword>
<evidence type="ECO:0000259" key="12">
    <source>
        <dbReference type="Pfam" id="PF07715"/>
    </source>
</evidence>
<keyword evidence="2 8" id="KW-0813">Transport</keyword>
<sequence>MKQLDYKLLLFVFFLSSIVFAQQKTITGTVTDSDGLPLPGVNVVVKNTTNGTQTDFDGNYSIDTNKGAILTFSFVGFTTKEIAVGDGSVINVQLETSADELEEVVVVAYGAQTQKKLVTSVSTVTNSDIQDIITDSPQNILQGQAAGVQVFSSSGGLGASPTINIRGNSSITSNTRPLFVIDGVPLGDAFTTFNQGTGAGINPLASINPNDIESISVLKSAAAAALYGSRGGNGVVLITTKKGNKNGRVTVDIDVNTSFANITDTPDLLNSQQYIDFTTLVRNGSAVSAGPLTDAGGEFDALDAVLRTAVSQSYNFSVRGGNEKSNYFIGATREDIEGIRVGDNLERTSFRSNIQVNATDWLKTTLNANVSHNRFDRVPNENSFASPYTIALLQRPDVEPFDENGNFTTTGNVGGGNVIAQEALNLNLATTTRIVANGSLDFNLSSLIDGLSFKQDVGIDRVFTENQQRNVELLNPEGFAANSVFQQNRYILNSLLSYNKTFGDAHNLSVLAGSSFEDNQFRNVQTQGTGFLSDAQQNIESASTFPVTSSSGDATRLVSYLGRVTYDYADGRYILEGSIRRDGSSVFGANNRFGTFWSAAVGWNISDEAFMDNVEWIQGLKLNASYGTTGNDRIGNANLFPALGLFAGNNFNGNPGLTPSTLSNPDLQWESTTTRDVGLTAAFFNRRLTFNVEYYNNVTDDLILFVPVDPTFNNGINGVNRNIGELENRGVDLTIDAVILTGANDGLKWTSSLNLGFNENEVTNLPDGISVDERGNKFVDRTGGSLAFSGQRAIEGYSVNSWYLIPYLGVNPQTGDAEWLGADGNPTTTPVAADRRIVGQANPDVVGGFSNVFTYKNWSLNTLFNFSFGNDILLTSRAFTENPISGFNKTTRVLNVWQQPGDQAFIPSPDSPTINTFNQNSTAQLEDGSFVRLKNVTLSYSLSDSLLDKIFVNKVRFYATATNLLTFKSDGLDGYDPEVSNGSDGFDAAGQDFFTLPQASTYTFGINLSF</sequence>
<dbReference type="Pfam" id="PF13715">
    <property type="entry name" value="CarbopepD_reg_2"/>
    <property type="match status" value="1"/>
</dbReference>
<feature type="chain" id="PRO_5045751894" evidence="10">
    <location>
        <begin position="22"/>
        <end position="1010"/>
    </location>
</feature>
<dbReference type="EMBL" id="BAAAGE010000004">
    <property type="protein sequence ID" value="GAA0728853.1"/>
    <property type="molecule type" value="Genomic_DNA"/>
</dbReference>
<evidence type="ECO:0000259" key="11">
    <source>
        <dbReference type="Pfam" id="PF00593"/>
    </source>
</evidence>
<dbReference type="InterPro" id="IPR000531">
    <property type="entry name" value="Beta-barrel_TonB"/>
</dbReference>
<keyword evidence="13" id="KW-0675">Receptor</keyword>
<dbReference type="Proteomes" id="UP001501758">
    <property type="component" value="Unassembled WGS sequence"/>
</dbReference>
<evidence type="ECO:0000256" key="8">
    <source>
        <dbReference type="PROSITE-ProRule" id="PRU01360"/>
    </source>
</evidence>
<dbReference type="Pfam" id="PF07715">
    <property type="entry name" value="Plug"/>
    <property type="match status" value="1"/>
</dbReference>
<evidence type="ECO:0000313" key="13">
    <source>
        <dbReference type="EMBL" id="GAA0728853.1"/>
    </source>
</evidence>
<dbReference type="SUPFAM" id="SSF56935">
    <property type="entry name" value="Porins"/>
    <property type="match status" value="1"/>
</dbReference>
<dbReference type="Pfam" id="PF00593">
    <property type="entry name" value="TonB_dep_Rec_b-barrel"/>
    <property type="match status" value="1"/>
</dbReference>
<keyword evidence="10" id="KW-0732">Signal</keyword>
<evidence type="ECO:0000256" key="6">
    <source>
        <dbReference type="ARBA" id="ARBA00023136"/>
    </source>
</evidence>
<dbReference type="InterPro" id="IPR012910">
    <property type="entry name" value="Plug_dom"/>
</dbReference>
<dbReference type="RefSeq" id="WP_343913875.1">
    <property type="nucleotide sequence ID" value="NZ_BAAAGE010000004.1"/>
</dbReference>
<comment type="similarity">
    <text evidence="8 9">Belongs to the TonB-dependent receptor family.</text>
</comment>
<evidence type="ECO:0000256" key="10">
    <source>
        <dbReference type="SAM" id="SignalP"/>
    </source>
</evidence>
<name>A0ABN1J5A5_9FLAO</name>
<evidence type="ECO:0000313" key="14">
    <source>
        <dbReference type="Proteomes" id="UP001501758"/>
    </source>
</evidence>
<reference evidence="13 14" key="1">
    <citation type="journal article" date="2019" name="Int. J. Syst. Evol. Microbiol.">
        <title>The Global Catalogue of Microorganisms (GCM) 10K type strain sequencing project: providing services to taxonomists for standard genome sequencing and annotation.</title>
        <authorList>
            <consortium name="The Broad Institute Genomics Platform"/>
            <consortium name="The Broad Institute Genome Sequencing Center for Infectious Disease"/>
            <person name="Wu L."/>
            <person name="Ma J."/>
        </authorList>
    </citation>
    <scope>NUCLEOTIDE SEQUENCE [LARGE SCALE GENOMIC DNA]</scope>
    <source>
        <strain evidence="13 14">JCM 15974</strain>
    </source>
</reference>
<evidence type="ECO:0000256" key="9">
    <source>
        <dbReference type="RuleBase" id="RU003357"/>
    </source>
</evidence>
<dbReference type="InterPro" id="IPR036942">
    <property type="entry name" value="Beta-barrel_TonB_sf"/>
</dbReference>
<dbReference type="SUPFAM" id="SSF49464">
    <property type="entry name" value="Carboxypeptidase regulatory domain-like"/>
    <property type="match status" value="1"/>
</dbReference>
<evidence type="ECO:0000256" key="7">
    <source>
        <dbReference type="ARBA" id="ARBA00023237"/>
    </source>
</evidence>
<dbReference type="InterPro" id="IPR023996">
    <property type="entry name" value="TonB-dep_OMP_SusC/RagA"/>
</dbReference>